<dbReference type="AlphaFoldDB" id="A0A1C7NL27"/>
<evidence type="ECO:0000256" key="1">
    <source>
        <dbReference type="SAM" id="MobiDB-lite"/>
    </source>
</evidence>
<sequence>MTSSSQSFDTESPSISDSEENKRVLEDEECDAEIDREEDEDFTLPQFMDDEHVERPSSIQSLPPIESYVEEDANNYAKF</sequence>
<evidence type="ECO:0000313" key="3">
    <source>
        <dbReference type="Proteomes" id="UP000093000"/>
    </source>
</evidence>
<feature type="region of interest" description="Disordered" evidence="1">
    <location>
        <begin position="1"/>
        <end position="79"/>
    </location>
</feature>
<reference evidence="2 3" key="1">
    <citation type="submission" date="2016-03" db="EMBL/GenBank/DDBJ databases">
        <title>Choanephora cucurbitarum.</title>
        <authorList>
            <person name="Min B."/>
            <person name="Park H."/>
            <person name="Park J.-H."/>
            <person name="Shin H.-D."/>
            <person name="Choi I.-G."/>
        </authorList>
    </citation>
    <scope>NUCLEOTIDE SEQUENCE [LARGE SCALE GENOMIC DNA]</scope>
    <source>
        <strain evidence="2 3">KUS-F28377</strain>
    </source>
</reference>
<name>A0A1C7NL27_9FUNG</name>
<feature type="compositionally biased region" description="Polar residues" evidence="1">
    <location>
        <begin position="1"/>
        <end position="16"/>
    </location>
</feature>
<keyword evidence="3" id="KW-1185">Reference proteome</keyword>
<dbReference type="InParanoid" id="A0A1C7NL27"/>
<proteinExistence type="predicted"/>
<protein>
    <submittedName>
        <fullName evidence="2">Uncharacterized protein</fullName>
    </submittedName>
</protein>
<dbReference type="EMBL" id="LUGH01000091">
    <property type="protein sequence ID" value="OBZ89529.1"/>
    <property type="molecule type" value="Genomic_DNA"/>
</dbReference>
<gene>
    <name evidence="2" type="ORF">A0J61_02425</name>
</gene>
<accession>A0A1C7NL27</accession>
<feature type="compositionally biased region" description="Acidic residues" evidence="1">
    <location>
        <begin position="26"/>
        <end position="42"/>
    </location>
</feature>
<comment type="caution">
    <text evidence="2">The sequence shown here is derived from an EMBL/GenBank/DDBJ whole genome shotgun (WGS) entry which is preliminary data.</text>
</comment>
<dbReference type="Proteomes" id="UP000093000">
    <property type="component" value="Unassembled WGS sequence"/>
</dbReference>
<evidence type="ECO:0000313" key="2">
    <source>
        <dbReference type="EMBL" id="OBZ89529.1"/>
    </source>
</evidence>
<organism evidence="2 3">
    <name type="scientific">Choanephora cucurbitarum</name>
    <dbReference type="NCBI Taxonomy" id="101091"/>
    <lineage>
        <taxon>Eukaryota</taxon>
        <taxon>Fungi</taxon>
        <taxon>Fungi incertae sedis</taxon>
        <taxon>Mucoromycota</taxon>
        <taxon>Mucoromycotina</taxon>
        <taxon>Mucoromycetes</taxon>
        <taxon>Mucorales</taxon>
        <taxon>Mucorineae</taxon>
        <taxon>Choanephoraceae</taxon>
        <taxon>Choanephoroideae</taxon>
        <taxon>Choanephora</taxon>
    </lineage>
</organism>